<feature type="non-terminal residue" evidence="2">
    <location>
        <position position="1"/>
    </location>
</feature>
<organism evidence="2 3">
    <name type="scientific">Allacma fusca</name>
    <dbReference type="NCBI Taxonomy" id="39272"/>
    <lineage>
        <taxon>Eukaryota</taxon>
        <taxon>Metazoa</taxon>
        <taxon>Ecdysozoa</taxon>
        <taxon>Arthropoda</taxon>
        <taxon>Hexapoda</taxon>
        <taxon>Collembola</taxon>
        <taxon>Symphypleona</taxon>
        <taxon>Sminthuridae</taxon>
        <taxon>Allacma</taxon>
    </lineage>
</organism>
<reference evidence="2" key="1">
    <citation type="submission" date="2021-06" db="EMBL/GenBank/DDBJ databases">
        <authorList>
            <person name="Hodson N. C."/>
            <person name="Mongue J. A."/>
            <person name="Jaron S. K."/>
        </authorList>
    </citation>
    <scope>NUCLEOTIDE SEQUENCE</scope>
</reference>
<accession>A0A8J2KTT2</accession>
<evidence type="ECO:0000313" key="2">
    <source>
        <dbReference type="EMBL" id="CAG7819497.1"/>
    </source>
</evidence>
<protein>
    <submittedName>
        <fullName evidence="2">Uncharacterized protein</fullName>
    </submittedName>
</protein>
<sequence length="119" mass="13072">HSIAALGWRLPGEEGFGRVAFWIQIRSEQFISWPCLTPFLIPPIVPTLLLTSSASARENALLHDWVSGLASCHRYCSSPPPPARQSPPFDNRTRNDLCSPDSSHASFQLLLRSVGDGCS</sequence>
<evidence type="ECO:0000256" key="1">
    <source>
        <dbReference type="SAM" id="MobiDB-lite"/>
    </source>
</evidence>
<gene>
    <name evidence="2" type="ORF">AFUS01_LOCUS29939</name>
</gene>
<feature type="region of interest" description="Disordered" evidence="1">
    <location>
        <begin position="77"/>
        <end position="97"/>
    </location>
</feature>
<name>A0A8J2KTT2_9HEXA</name>
<dbReference type="AlphaFoldDB" id="A0A8J2KTT2"/>
<evidence type="ECO:0000313" key="3">
    <source>
        <dbReference type="Proteomes" id="UP000708208"/>
    </source>
</evidence>
<proteinExistence type="predicted"/>
<dbReference type="EMBL" id="CAJVCH010451585">
    <property type="protein sequence ID" value="CAG7819497.1"/>
    <property type="molecule type" value="Genomic_DNA"/>
</dbReference>
<comment type="caution">
    <text evidence="2">The sequence shown here is derived from an EMBL/GenBank/DDBJ whole genome shotgun (WGS) entry which is preliminary data.</text>
</comment>
<dbReference type="Proteomes" id="UP000708208">
    <property type="component" value="Unassembled WGS sequence"/>
</dbReference>
<keyword evidence="3" id="KW-1185">Reference proteome</keyword>